<dbReference type="SUPFAM" id="SSF55418">
    <property type="entry name" value="eIF4e-like"/>
    <property type="match status" value="1"/>
</dbReference>
<accession>A0A9P7DI13</accession>
<gene>
    <name evidence="3" type="ORF">HD556DRAFT_1475261</name>
</gene>
<dbReference type="AlphaFoldDB" id="A0A9P7DI13"/>
<keyword evidence="3" id="KW-0396">Initiation factor</keyword>
<feature type="compositionally biased region" description="Basic residues" evidence="2">
    <location>
        <begin position="307"/>
        <end position="318"/>
    </location>
</feature>
<feature type="compositionally biased region" description="Acidic residues" evidence="2">
    <location>
        <begin position="293"/>
        <end position="302"/>
    </location>
</feature>
<comment type="similarity">
    <text evidence="1">Belongs to the UPF0696 family.</text>
</comment>
<dbReference type="RefSeq" id="XP_041160538.1">
    <property type="nucleotide sequence ID" value="XM_041308519.1"/>
</dbReference>
<organism evidence="3 4">
    <name type="scientific">Suillus plorans</name>
    <dbReference type="NCBI Taxonomy" id="116603"/>
    <lineage>
        <taxon>Eukaryota</taxon>
        <taxon>Fungi</taxon>
        <taxon>Dikarya</taxon>
        <taxon>Basidiomycota</taxon>
        <taxon>Agaricomycotina</taxon>
        <taxon>Agaricomycetes</taxon>
        <taxon>Agaricomycetidae</taxon>
        <taxon>Boletales</taxon>
        <taxon>Suillineae</taxon>
        <taxon>Suillaceae</taxon>
        <taxon>Suillus</taxon>
    </lineage>
</organism>
<dbReference type="Proteomes" id="UP000719766">
    <property type="component" value="Unassembled WGS sequence"/>
</dbReference>
<dbReference type="EMBL" id="JABBWE010000026">
    <property type="protein sequence ID" value="KAG1794371.1"/>
    <property type="molecule type" value="Genomic_DNA"/>
</dbReference>
<feature type="region of interest" description="Disordered" evidence="2">
    <location>
        <begin position="84"/>
        <end position="104"/>
    </location>
</feature>
<evidence type="ECO:0000313" key="4">
    <source>
        <dbReference type="Proteomes" id="UP000719766"/>
    </source>
</evidence>
<name>A0A9P7DI13_9AGAM</name>
<dbReference type="Gene3D" id="3.30.760.10">
    <property type="entry name" value="RNA Cap, Translation Initiation Factor Eif4e"/>
    <property type="match status" value="1"/>
</dbReference>
<dbReference type="PANTHER" id="PTHR31977:SF1">
    <property type="entry name" value="UPF0696 PROTEIN C11ORF68"/>
    <property type="match status" value="1"/>
</dbReference>
<dbReference type="InterPro" id="IPR015034">
    <property type="entry name" value="Bles03"/>
</dbReference>
<dbReference type="PANTHER" id="PTHR31977">
    <property type="entry name" value="UPF0696 PROTEIN C11ORF68"/>
    <property type="match status" value="1"/>
</dbReference>
<sequence>MGKESDDAVSQEYPYFWSKGSSIALPDFLMKYKPSMVQNDGTKPWIWVEGSKQNPDTSESNAAAAISEAAAFLKEVSQRVEEIKNDDSIPMRSNKKTGAKSKKEVREKVQADATEKLKDISIRHNYVCGKWLIFAPADKVDLIWSKIATSLVSGALASTCAFLTKVATSPANETPHHQHVICLYMPDVYDKEAVTDVMKVLLRNHGVNLSGVKSDLYTGAGLDSKHSSGIPSTVWKNTTLLADSEIKDLKDLYFSELNVASTSVAKPDEKKDQPSTTTKKKPVLKKKTQDDPFASEDEADAQEAERKRKVQAKGKSGKRSQTSDMDVDGDMDVNDDMDVDGDESDRPKTKKKKSTR</sequence>
<dbReference type="Pfam" id="PF08939">
    <property type="entry name" value="Bles03"/>
    <property type="match status" value="1"/>
</dbReference>
<evidence type="ECO:0000256" key="1">
    <source>
        <dbReference type="ARBA" id="ARBA00010568"/>
    </source>
</evidence>
<comment type="caution">
    <text evidence="3">The sequence shown here is derived from an EMBL/GenBank/DDBJ whole genome shotgun (WGS) entry which is preliminary data.</text>
</comment>
<dbReference type="GO" id="GO:0003743">
    <property type="term" value="F:translation initiation factor activity"/>
    <property type="evidence" value="ECO:0007669"/>
    <property type="project" value="UniProtKB-KW"/>
</dbReference>
<keyword evidence="3" id="KW-0648">Protein biosynthesis</keyword>
<evidence type="ECO:0000313" key="3">
    <source>
        <dbReference type="EMBL" id="KAG1794371.1"/>
    </source>
</evidence>
<dbReference type="InterPro" id="IPR023398">
    <property type="entry name" value="TIF_eIF4e-like"/>
</dbReference>
<proteinExistence type="inferred from homology"/>
<protein>
    <submittedName>
        <fullName evidence="3">Translation initiation factor eIF 4e-like domain-containing protein</fullName>
    </submittedName>
</protein>
<evidence type="ECO:0000256" key="2">
    <source>
        <dbReference type="SAM" id="MobiDB-lite"/>
    </source>
</evidence>
<dbReference type="GeneID" id="64602283"/>
<reference evidence="3" key="1">
    <citation type="journal article" date="2020" name="New Phytol.">
        <title>Comparative genomics reveals dynamic genome evolution in host specialist ectomycorrhizal fungi.</title>
        <authorList>
            <person name="Lofgren L.A."/>
            <person name="Nguyen N.H."/>
            <person name="Vilgalys R."/>
            <person name="Ruytinx J."/>
            <person name="Liao H.L."/>
            <person name="Branco S."/>
            <person name="Kuo A."/>
            <person name="LaButti K."/>
            <person name="Lipzen A."/>
            <person name="Andreopoulos W."/>
            <person name="Pangilinan J."/>
            <person name="Riley R."/>
            <person name="Hundley H."/>
            <person name="Na H."/>
            <person name="Barry K."/>
            <person name="Grigoriev I.V."/>
            <person name="Stajich J.E."/>
            <person name="Kennedy P.G."/>
        </authorList>
    </citation>
    <scope>NUCLEOTIDE SEQUENCE</scope>
    <source>
        <strain evidence="3">S12</strain>
    </source>
</reference>
<feature type="compositionally biased region" description="Acidic residues" evidence="2">
    <location>
        <begin position="325"/>
        <end position="343"/>
    </location>
</feature>
<dbReference type="OrthoDB" id="10067381at2759"/>
<feature type="region of interest" description="Disordered" evidence="2">
    <location>
        <begin position="262"/>
        <end position="356"/>
    </location>
</feature>
<keyword evidence="4" id="KW-1185">Reference proteome</keyword>